<name>W9HD52_9PROT</name>
<dbReference type="NCBIfam" id="TIGR03509">
    <property type="entry name" value="OMP_MtrB_PioB"/>
    <property type="match status" value="1"/>
</dbReference>
<proteinExistence type="predicted"/>
<evidence type="ECO:0000313" key="2">
    <source>
        <dbReference type="EMBL" id="EWY41833.1"/>
    </source>
</evidence>
<keyword evidence="1" id="KW-0732">Signal</keyword>
<dbReference type="EMBL" id="AVFL01000003">
    <property type="protein sequence ID" value="EWY41833.1"/>
    <property type="molecule type" value="Genomic_DNA"/>
</dbReference>
<gene>
    <name evidence="2" type="ORF">N825_23915</name>
</gene>
<dbReference type="AlphaFoldDB" id="W9HD52"/>
<comment type="caution">
    <text evidence="2">The sequence shown here is derived from an EMBL/GenBank/DDBJ whole genome shotgun (WGS) entry which is preliminary data.</text>
</comment>
<evidence type="ECO:0008006" key="4">
    <source>
        <dbReference type="Google" id="ProtNLM"/>
    </source>
</evidence>
<accession>W9HD52</accession>
<reference evidence="2 3" key="1">
    <citation type="submission" date="2013-08" db="EMBL/GenBank/DDBJ databases">
        <title>The genome sequence of Skermanella stibiiresistens.</title>
        <authorList>
            <person name="Zhu W."/>
            <person name="Wang G."/>
        </authorList>
    </citation>
    <scope>NUCLEOTIDE SEQUENCE [LARGE SCALE GENOMIC DNA]</scope>
    <source>
        <strain evidence="2 3">SB22</strain>
    </source>
</reference>
<organism evidence="2 3">
    <name type="scientific">Skermanella stibiiresistens SB22</name>
    <dbReference type="NCBI Taxonomy" id="1385369"/>
    <lineage>
        <taxon>Bacteria</taxon>
        <taxon>Pseudomonadati</taxon>
        <taxon>Pseudomonadota</taxon>
        <taxon>Alphaproteobacteria</taxon>
        <taxon>Rhodospirillales</taxon>
        <taxon>Azospirillaceae</taxon>
        <taxon>Skermanella</taxon>
    </lineage>
</organism>
<evidence type="ECO:0000313" key="3">
    <source>
        <dbReference type="Proteomes" id="UP000019486"/>
    </source>
</evidence>
<dbReference type="Pfam" id="PF11854">
    <property type="entry name" value="MtrB_PioB"/>
    <property type="match status" value="1"/>
</dbReference>
<dbReference type="Proteomes" id="UP000019486">
    <property type="component" value="Unassembled WGS sequence"/>
</dbReference>
<evidence type="ECO:0000256" key="1">
    <source>
        <dbReference type="SAM" id="SignalP"/>
    </source>
</evidence>
<dbReference type="InterPro" id="IPR020016">
    <property type="entry name" value="Decahaem-assoc_OM_MtrB/PioB"/>
</dbReference>
<protein>
    <recommendedName>
        <fullName evidence="4">MtrB/PioB family decaheme-associated outer membrane protein</fullName>
    </recommendedName>
</protein>
<sequence>MSVALAAICLCPLIASAEEDGGFDLDGPAAATPASKPVLVNEAGVGVGGQTGGVGRFGRYSGGPEDGPFGSAWFRTRQRATGKDDGTFFFEAEGDDLTVGRQRVLADPTLSFRAGEQGVWDGRVSYEGIAFREAADYHTLFGSGGELLNGLTPRSINTTASNAAGAARVNKYLSTVDIGTRRKRLDGEFRLFDVAGWTPSAKVEHEHKEGTKINSLFFYNANVFASIPEPVSYDTDRLTVMTDYATSKVQARLSYVFSSFTNNQASFKTVTPFNAATIPGYQASELSLPPSNQEHRVKAQFGFSPLASTHIATNLSYGLQLQNEAFTGRIYERTPKLTDSAYDGLITTMYGNVTLTSRPWTDWNFRAAYTFDDRDNDSAAYKQPPPYRADGTAAFNGSVGVQYNRPYSFRNQRADLEAGYRLTRSTKATLDYGYSVKERDYSVTDRNREITTGGRLNSTLADGVIGSLGYSHATRQATEYDGNAGWASLGRNLTGNNSEKDLRMYTYAARERDEIKSTLTWDAGPGLSVGATGRLIKDEFPDTFFGVTENKAASIGPDITFTPMKGMTAHLYYTYQTNFTDMVVANPQNGNSVNWRLRNTDTVQTVGFHTDWQVTDRLKLQLEDNLSYGNTAFEEASWARGTGATSAANSATSLPDNKSIINSLRVTGEYGVTDNMYVGVVGLWERFVGEDYLNWQAASSSANQTGTAVLGAEGSGTYSAHVIMATARVVW</sequence>
<keyword evidence="3" id="KW-1185">Reference proteome</keyword>
<feature type="chain" id="PRO_5004920934" description="MtrB/PioB family decaheme-associated outer membrane protein" evidence="1">
    <location>
        <begin position="18"/>
        <end position="731"/>
    </location>
</feature>
<feature type="signal peptide" evidence="1">
    <location>
        <begin position="1"/>
        <end position="17"/>
    </location>
</feature>
<dbReference type="PATRIC" id="fig|1385369.3.peg.1114"/>
<dbReference type="STRING" id="1385369.N825_23915"/>